<name>A0A078AVA2_STYLE</name>
<reference evidence="2 3" key="1">
    <citation type="submission" date="2014-06" db="EMBL/GenBank/DDBJ databases">
        <authorList>
            <person name="Swart Estienne"/>
        </authorList>
    </citation>
    <scope>NUCLEOTIDE SEQUENCE [LARGE SCALE GENOMIC DNA]</scope>
    <source>
        <strain evidence="2 3">130c</strain>
    </source>
</reference>
<gene>
    <name evidence="2" type="primary">Contig15942.g16993</name>
    <name evidence="2" type="ORF">STYLEM_14280</name>
</gene>
<keyword evidence="1" id="KW-0732">Signal</keyword>
<proteinExistence type="predicted"/>
<protein>
    <submittedName>
        <fullName evidence="2">Uncharacterized protein</fullName>
    </submittedName>
</protein>
<feature type="signal peptide" evidence="1">
    <location>
        <begin position="1"/>
        <end position="16"/>
    </location>
</feature>
<dbReference type="EMBL" id="CCKQ01013535">
    <property type="protein sequence ID" value="CDW85207.1"/>
    <property type="molecule type" value="Genomic_DNA"/>
</dbReference>
<sequence length="220" mass="25362">MKKLFGIALLALTATAHQLYGTDETLRQPSNSYIQQRLMSQTDFYPRVEKRNMMRPKRDNHIMQELLLPNVNPYVSSRDNKWEPFQDPIPMPEVLAGHLIGLPQDYLLVKANHLKGIPQDYIIVEARNLPSLEDDILLSSENHLKGIPSDFLLVKANHLKGLPSDYVIVKANHLKGLPSDEYLNVQDNNWQNYLKNYHDKNGLLYSHNTDGDLYYSPKIQ</sequence>
<feature type="chain" id="PRO_5001729722" evidence="1">
    <location>
        <begin position="17"/>
        <end position="220"/>
    </location>
</feature>
<dbReference type="InParanoid" id="A0A078AVA2"/>
<evidence type="ECO:0000313" key="3">
    <source>
        <dbReference type="Proteomes" id="UP000039865"/>
    </source>
</evidence>
<dbReference type="AlphaFoldDB" id="A0A078AVA2"/>
<organism evidence="2 3">
    <name type="scientific">Stylonychia lemnae</name>
    <name type="common">Ciliate</name>
    <dbReference type="NCBI Taxonomy" id="5949"/>
    <lineage>
        <taxon>Eukaryota</taxon>
        <taxon>Sar</taxon>
        <taxon>Alveolata</taxon>
        <taxon>Ciliophora</taxon>
        <taxon>Intramacronucleata</taxon>
        <taxon>Spirotrichea</taxon>
        <taxon>Stichotrichia</taxon>
        <taxon>Sporadotrichida</taxon>
        <taxon>Oxytrichidae</taxon>
        <taxon>Stylonychinae</taxon>
        <taxon>Stylonychia</taxon>
    </lineage>
</organism>
<evidence type="ECO:0000313" key="2">
    <source>
        <dbReference type="EMBL" id="CDW85207.1"/>
    </source>
</evidence>
<keyword evidence="3" id="KW-1185">Reference proteome</keyword>
<dbReference type="Proteomes" id="UP000039865">
    <property type="component" value="Unassembled WGS sequence"/>
</dbReference>
<accession>A0A078AVA2</accession>
<evidence type="ECO:0000256" key="1">
    <source>
        <dbReference type="SAM" id="SignalP"/>
    </source>
</evidence>